<dbReference type="SMART" id="SM00293">
    <property type="entry name" value="PWWP"/>
    <property type="match status" value="1"/>
</dbReference>
<dbReference type="Pfam" id="PF00855">
    <property type="entry name" value="PWWP"/>
    <property type="match status" value="1"/>
</dbReference>
<feature type="compositionally biased region" description="Basic and acidic residues" evidence="1">
    <location>
        <begin position="158"/>
        <end position="171"/>
    </location>
</feature>
<feature type="compositionally biased region" description="Low complexity" evidence="1">
    <location>
        <begin position="763"/>
        <end position="775"/>
    </location>
</feature>
<feature type="compositionally biased region" description="Basic residues" evidence="1">
    <location>
        <begin position="431"/>
        <end position="445"/>
    </location>
</feature>
<feature type="compositionally biased region" description="Basic and acidic residues" evidence="1">
    <location>
        <begin position="662"/>
        <end position="680"/>
    </location>
</feature>
<name>A0AAN9BTP1_9CAEN</name>
<feature type="compositionally biased region" description="Polar residues" evidence="1">
    <location>
        <begin position="59"/>
        <end position="79"/>
    </location>
</feature>
<feature type="region of interest" description="Disordered" evidence="1">
    <location>
        <begin position="605"/>
        <end position="712"/>
    </location>
</feature>
<feature type="compositionally biased region" description="Pro residues" evidence="1">
    <location>
        <begin position="384"/>
        <end position="394"/>
    </location>
</feature>
<dbReference type="InterPro" id="IPR000313">
    <property type="entry name" value="PWWP_dom"/>
</dbReference>
<accession>A0AAN9BTP1</accession>
<feature type="region of interest" description="Disordered" evidence="1">
    <location>
        <begin position="1171"/>
        <end position="1231"/>
    </location>
</feature>
<protein>
    <recommendedName>
        <fullName evidence="2">PWWP domain-containing protein</fullName>
    </recommendedName>
</protein>
<feature type="domain" description="PWWP" evidence="2">
    <location>
        <begin position="1259"/>
        <end position="1322"/>
    </location>
</feature>
<feature type="compositionally biased region" description="Basic and acidic residues" evidence="1">
    <location>
        <begin position="216"/>
        <end position="232"/>
    </location>
</feature>
<dbReference type="PANTHER" id="PTHR16112:SF22">
    <property type="entry name" value="PWWP DOMAIN-CONTAINING 2B"/>
    <property type="match status" value="1"/>
</dbReference>
<feature type="compositionally biased region" description="Polar residues" evidence="1">
    <location>
        <begin position="911"/>
        <end position="949"/>
    </location>
</feature>
<sequence>MADLRRMHLTISKGMKLTCTVEQALEDVIVVSLKHKAKEFRGILMDASERHLPPGLCFNQDSGSIKTEGENSGNSSTDGPEQPQIKELRGVTLDCRYSYNNDPAKYNEQPLPAASAISIRPARGKQVRNIRLRPRQTLCSKCKAAIHDSKSKSPNKNPKTEGEGQDQEAHPHNTRFRAAQSGKPTDGANAAAGPTLRSGAKNRRSDSTPKVLLENIRPKRDVKPTAKKKDADAAAQRKQSESTARKSAASEEQSSDSSGAKSDLLVKQQDRVNFGKREDETLRVMMERSVSLDNPSALSQYNKQPVVRLDKTAVNNMNYRPEVKEEKQEKAPTISIVNIRSTPAIKISYGGAGDRDVVKIPPRLPGAELKSPDSQSTADESPAPVSPAPPPSPPQKKTKKASKRTRDKQRYRIVNEGDSASEMNAQGIKIVGHHRKHKRKHRHRHASSEDENFNSEVGAPPPAKQPAIITKFSVVPPVNDMNGNEKKSDSEVLKDSSNETPTRQDEPGEGVNKSPREGNELHSQVRSRREGAAEFTFNSDPLSLRAEFLDAVPHDTSSVLKSPSCGINRPKEFINQFKAEIRDGSPARSDTKAFEMWGSPAKIEAPTFEMDGSPDGIEAPPFQSDDSQDGLIIGPLTLGNSPGREDDQLSCDSLSVSPPPVRESREDREVKEGDGGRKESVPYGVGVFEDLTPDEDEDDHQDHNVSQPMYQLPLAKKPRMMYGGWARESLSPAPSVPSYLSKKSAAVLSESYPNRSRMYQNGPSSYFAPSPGSSSMYPPDPSTVFPHNPAPRIQNSPTPMIHKSPVPIFNYHSSRYQGSPNRRFGSSPSRRYHSINESASSRTHSIIEGTIRHSSHGSHSRYQGHESEPYTAARDSHSSSSGRYVSRAESEMPHPASSSRFHPNKFESRSTIRYQPPSEKSTGSIFTSPPESSSVPRLSAVEDTSSSGTKPYRAGERSSTLQYVSSPGDAGSVPRFAVPRDSNHLASQYPSQGSTGSLQRYPSHPVEGSLPNQYPSLGSTDSRYQPHSDGRYKPPNSANIPSPLSLQSNSRSSSGSMYPPEKDRKNSASSAACYETVDTSALFMTHSLGHNAVPSNDNSSVPNYLSKPLSQSSSSSSSQIPAARVPSSESAKSSHMFSAIPGQSASVSFLRQDPSIPKLVAGGDGGQSVVFHSAGSNSSSGSSSITRHASSSSLSQGHLPVMLSDSEDDSDNAVPGFVPTPGMLGSGSRSEDISRMPMMKIHSQNLSSCMTGEGREIRVGDVQWGKVQGFPWWPCRIMTIKMTHRDHREQDLIVTQVCHVSWFGSSTVSDLPPSELRPFREEFMRRHNKKKRGPYQVAVQQAMMATELTTLSAPDASRAHSQQPLSLGLMHDLVS</sequence>
<reference evidence="3 4" key="1">
    <citation type="submission" date="2024-02" db="EMBL/GenBank/DDBJ databases">
        <title>Chromosome-scale genome assembly of the rough periwinkle Littorina saxatilis.</title>
        <authorList>
            <person name="De Jode A."/>
            <person name="Faria R."/>
            <person name="Formenti G."/>
            <person name="Sims Y."/>
            <person name="Smith T.P."/>
            <person name="Tracey A."/>
            <person name="Wood J.M.D."/>
            <person name="Zagrodzka Z.B."/>
            <person name="Johannesson K."/>
            <person name="Butlin R.K."/>
            <person name="Leder E.H."/>
        </authorList>
    </citation>
    <scope>NUCLEOTIDE SEQUENCE [LARGE SCALE GENOMIC DNA]</scope>
    <source>
        <strain evidence="3">Snail1</strain>
        <tissue evidence="3">Muscle</tissue>
    </source>
</reference>
<feature type="compositionally biased region" description="Polar residues" evidence="1">
    <location>
        <begin position="1010"/>
        <end position="1023"/>
    </location>
</feature>
<feature type="region of interest" description="Disordered" evidence="1">
    <location>
        <begin position="144"/>
        <end position="272"/>
    </location>
</feature>
<dbReference type="Gene3D" id="2.30.30.140">
    <property type="match status" value="1"/>
</dbReference>
<evidence type="ECO:0000313" key="3">
    <source>
        <dbReference type="EMBL" id="KAK7110964.1"/>
    </source>
</evidence>
<dbReference type="SUPFAM" id="SSF63748">
    <property type="entry name" value="Tudor/PWWP/MBT"/>
    <property type="match status" value="1"/>
</dbReference>
<feature type="compositionally biased region" description="Polar residues" evidence="1">
    <location>
        <begin position="984"/>
        <end position="1000"/>
    </location>
</feature>
<gene>
    <name evidence="3" type="ORF">V1264_014753</name>
</gene>
<feature type="region of interest" description="Disordered" evidence="1">
    <location>
        <begin position="1094"/>
        <end position="1137"/>
    </location>
</feature>
<dbReference type="EMBL" id="JBAMIC010000003">
    <property type="protein sequence ID" value="KAK7110964.1"/>
    <property type="molecule type" value="Genomic_DNA"/>
</dbReference>
<evidence type="ECO:0000259" key="2">
    <source>
        <dbReference type="PROSITE" id="PS50812"/>
    </source>
</evidence>
<feature type="compositionally biased region" description="Low complexity" evidence="1">
    <location>
        <begin position="246"/>
        <end position="263"/>
    </location>
</feature>
<feature type="compositionally biased region" description="Polar residues" evidence="1">
    <location>
        <begin position="1127"/>
        <end position="1137"/>
    </location>
</feature>
<evidence type="ECO:0000313" key="4">
    <source>
        <dbReference type="Proteomes" id="UP001374579"/>
    </source>
</evidence>
<dbReference type="GO" id="GO:0005634">
    <property type="term" value="C:nucleus"/>
    <property type="evidence" value="ECO:0007669"/>
    <property type="project" value="TreeGrafter"/>
</dbReference>
<feature type="compositionally biased region" description="Basic residues" evidence="1">
    <location>
        <begin position="396"/>
        <end position="407"/>
    </location>
</feature>
<comment type="caution">
    <text evidence="3">The sequence shown here is derived from an EMBL/GenBank/DDBJ whole genome shotgun (WGS) entry which is preliminary data.</text>
</comment>
<dbReference type="GO" id="GO:0010369">
    <property type="term" value="C:chromocenter"/>
    <property type="evidence" value="ECO:0007669"/>
    <property type="project" value="TreeGrafter"/>
</dbReference>
<organism evidence="3 4">
    <name type="scientific">Littorina saxatilis</name>
    <dbReference type="NCBI Taxonomy" id="31220"/>
    <lineage>
        <taxon>Eukaryota</taxon>
        <taxon>Metazoa</taxon>
        <taxon>Spiralia</taxon>
        <taxon>Lophotrochozoa</taxon>
        <taxon>Mollusca</taxon>
        <taxon>Gastropoda</taxon>
        <taxon>Caenogastropoda</taxon>
        <taxon>Littorinimorpha</taxon>
        <taxon>Littorinoidea</taxon>
        <taxon>Littorinidae</taxon>
        <taxon>Littorina</taxon>
    </lineage>
</organism>
<feature type="compositionally biased region" description="Low complexity" evidence="1">
    <location>
        <begin position="1171"/>
        <end position="1195"/>
    </location>
</feature>
<proteinExistence type="predicted"/>
<dbReference type="Proteomes" id="UP001374579">
    <property type="component" value="Unassembled WGS sequence"/>
</dbReference>
<feature type="region of interest" description="Disordered" evidence="1">
    <location>
        <begin position="347"/>
        <end position="540"/>
    </location>
</feature>
<feature type="compositionally biased region" description="Low complexity" evidence="1">
    <location>
        <begin position="1041"/>
        <end position="1059"/>
    </location>
</feature>
<dbReference type="PANTHER" id="PTHR16112">
    <property type="entry name" value="METHYL-CPG BINDING PROTEIN, DROSOPHILA"/>
    <property type="match status" value="1"/>
</dbReference>
<dbReference type="CDD" id="cd20140">
    <property type="entry name" value="PWWP_PWWP2"/>
    <property type="match status" value="1"/>
</dbReference>
<feature type="region of interest" description="Disordered" evidence="1">
    <location>
        <begin position="755"/>
        <end position="1071"/>
    </location>
</feature>
<feature type="compositionally biased region" description="Low complexity" evidence="1">
    <location>
        <begin position="1110"/>
        <end position="1119"/>
    </location>
</feature>
<keyword evidence="4" id="KW-1185">Reference proteome</keyword>
<feature type="compositionally biased region" description="Polar residues" evidence="1">
    <location>
        <begin position="1094"/>
        <end position="1103"/>
    </location>
</feature>
<evidence type="ECO:0000256" key="1">
    <source>
        <dbReference type="SAM" id="MobiDB-lite"/>
    </source>
</evidence>
<feature type="region of interest" description="Disordered" evidence="1">
    <location>
        <begin position="55"/>
        <end position="84"/>
    </location>
</feature>
<feature type="compositionally biased region" description="Polar residues" evidence="1">
    <location>
        <begin position="811"/>
        <end position="844"/>
    </location>
</feature>
<dbReference type="GO" id="GO:0003682">
    <property type="term" value="F:chromatin binding"/>
    <property type="evidence" value="ECO:0007669"/>
    <property type="project" value="TreeGrafter"/>
</dbReference>
<feature type="compositionally biased region" description="Basic and acidic residues" evidence="1">
    <location>
        <begin position="483"/>
        <end position="506"/>
    </location>
</feature>
<dbReference type="PROSITE" id="PS50812">
    <property type="entry name" value="PWWP"/>
    <property type="match status" value="1"/>
</dbReference>